<feature type="signal peptide" evidence="2">
    <location>
        <begin position="1"/>
        <end position="19"/>
    </location>
</feature>
<dbReference type="GeneID" id="96008827"/>
<evidence type="ECO:0000313" key="3">
    <source>
        <dbReference type="EMBL" id="KAL1583965.1"/>
    </source>
</evidence>
<keyword evidence="2" id="KW-0732">Signal</keyword>
<organism evidence="3 4">
    <name type="scientific">Cladosporium halotolerans</name>
    <dbReference type="NCBI Taxonomy" id="1052096"/>
    <lineage>
        <taxon>Eukaryota</taxon>
        <taxon>Fungi</taxon>
        <taxon>Dikarya</taxon>
        <taxon>Ascomycota</taxon>
        <taxon>Pezizomycotina</taxon>
        <taxon>Dothideomycetes</taxon>
        <taxon>Dothideomycetidae</taxon>
        <taxon>Cladosporiales</taxon>
        <taxon>Cladosporiaceae</taxon>
        <taxon>Cladosporium</taxon>
    </lineage>
</organism>
<feature type="chain" id="PRO_5044346591" evidence="2">
    <location>
        <begin position="20"/>
        <end position="96"/>
    </location>
</feature>
<dbReference type="Proteomes" id="UP000803884">
    <property type="component" value="Unassembled WGS sequence"/>
</dbReference>
<dbReference type="RefSeq" id="XP_069227071.1">
    <property type="nucleotide sequence ID" value="XM_069375989.1"/>
</dbReference>
<name>A0AB34KGT9_9PEZI</name>
<evidence type="ECO:0000256" key="1">
    <source>
        <dbReference type="SAM" id="MobiDB-lite"/>
    </source>
</evidence>
<evidence type="ECO:0000313" key="4">
    <source>
        <dbReference type="Proteomes" id="UP000803884"/>
    </source>
</evidence>
<evidence type="ECO:0000256" key="2">
    <source>
        <dbReference type="SAM" id="SignalP"/>
    </source>
</evidence>
<keyword evidence="4" id="KW-1185">Reference proteome</keyword>
<feature type="compositionally biased region" description="Basic and acidic residues" evidence="1">
    <location>
        <begin position="85"/>
        <end position="96"/>
    </location>
</feature>
<gene>
    <name evidence="3" type="ORF">WHR41_07384</name>
</gene>
<sequence length="96" mass="10022">MRFDILTLCMLASAGLGLAAPPKPGHGNKAACTPPSQPDRKVPAYGPPSPPQGPPHAGKPKGPSPLKEREEASAATLPMLHRKITTHDDQALGRAF</sequence>
<dbReference type="EMBL" id="JAAQHG020000030">
    <property type="protein sequence ID" value="KAL1583965.1"/>
    <property type="molecule type" value="Genomic_DNA"/>
</dbReference>
<comment type="caution">
    <text evidence="3">The sequence shown here is derived from an EMBL/GenBank/DDBJ whole genome shotgun (WGS) entry which is preliminary data.</text>
</comment>
<feature type="compositionally biased region" description="Pro residues" evidence="1">
    <location>
        <begin position="45"/>
        <end position="54"/>
    </location>
</feature>
<accession>A0AB34KGT9</accession>
<proteinExistence type="predicted"/>
<dbReference type="AlphaFoldDB" id="A0AB34KGT9"/>
<feature type="region of interest" description="Disordered" evidence="1">
    <location>
        <begin position="16"/>
        <end position="96"/>
    </location>
</feature>
<reference evidence="3 4" key="1">
    <citation type="journal article" date="2020" name="Microbiol. Resour. Announc.">
        <title>Draft Genome Sequence of a Cladosporium Species Isolated from the Mesophotic Ascidian Didemnum maculosum.</title>
        <authorList>
            <person name="Gioti A."/>
            <person name="Siaperas R."/>
            <person name="Nikolaivits E."/>
            <person name="Le Goff G."/>
            <person name="Ouazzani J."/>
            <person name="Kotoulas G."/>
            <person name="Topakas E."/>
        </authorList>
    </citation>
    <scope>NUCLEOTIDE SEQUENCE [LARGE SCALE GENOMIC DNA]</scope>
    <source>
        <strain evidence="3 4">TM138-S3</strain>
    </source>
</reference>
<protein>
    <submittedName>
        <fullName evidence="3">Uncharacterized protein</fullName>
    </submittedName>
</protein>